<protein>
    <recommendedName>
        <fullName evidence="5">Protein-S-isoprenylcysteine O-methyltransferase</fullName>
        <ecNumber evidence="5">2.1.1.100</ecNumber>
    </recommendedName>
</protein>
<keyword evidence="7" id="KW-1185">Reference proteome</keyword>
<dbReference type="GO" id="GO:0005789">
    <property type="term" value="C:endoplasmic reticulum membrane"/>
    <property type="evidence" value="ECO:0007669"/>
    <property type="project" value="UniProtKB-SubCell"/>
</dbReference>
<dbReference type="Proteomes" id="UP000297245">
    <property type="component" value="Unassembled WGS sequence"/>
</dbReference>
<keyword evidence="5" id="KW-0256">Endoplasmic reticulum</keyword>
<dbReference type="Pfam" id="PF04140">
    <property type="entry name" value="ICMT"/>
    <property type="match status" value="1"/>
</dbReference>
<gene>
    <name evidence="6" type="ORF">K435DRAFT_868838</name>
</gene>
<dbReference type="EC" id="2.1.1.100" evidence="5"/>
<keyword evidence="5" id="KW-0808">Transferase</keyword>
<dbReference type="GO" id="GO:0032259">
    <property type="term" value="P:methylation"/>
    <property type="evidence" value="ECO:0007669"/>
    <property type="project" value="UniProtKB-KW"/>
</dbReference>
<dbReference type="GO" id="GO:0004671">
    <property type="term" value="F:protein C-terminal S-isoprenylcysteine carboxyl O-methyltransferase activity"/>
    <property type="evidence" value="ECO:0007669"/>
    <property type="project" value="UniProtKB-EC"/>
</dbReference>
<organism evidence="6 7">
    <name type="scientific">Dendrothele bispora (strain CBS 962.96)</name>
    <dbReference type="NCBI Taxonomy" id="1314807"/>
    <lineage>
        <taxon>Eukaryota</taxon>
        <taxon>Fungi</taxon>
        <taxon>Dikarya</taxon>
        <taxon>Basidiomycota</taxon>
        <taxon>Agaricomycotina</taxon>
        <taxon>Agaricomycetes</taxon>
        <taxon>Agaricomycetidae</taxon>
        <taxon>Agaricales</taxon>
        <taxon>Agaricales incertae sedis</taxon>
        <taxon>Dendrothele</taxon>
    </lineage>
</organism>
<evidence type="ECO:0000256" key="5">
    <source>
        <dbReference type="RuleBase" id="RU362022"/>
    </source>
</evidence>
<keyword evidence="4" id="KW-0472">Membrane</keyword>
<dbReference type="EMBL" id="ML179524">
    <property type="protein sequence ID" value="THU85893.1"/>
    <property type="molecule type" value="Genomic_DNA"/>
</dbReference>
<name>A0A4S8LBE9_DENBC</name>
<dbReference type="OrthoDB" id="422086at2759"/>
<keyword evidence="5" id="KW-0949">S-adenosyl-L-methionine</keyword>
<dbReference type="Gene3D" id="1.20.120.1630">
    <property type="match status" value="1"/>
</dbReference>
<evidence type="ECO:0000256" key="3">
    <source>
        <dbReference type="ARBA" id="ARBA00022989"/>
    </source>
</evidence>
<sequence>MFLKAFCVLPKKDLVPVKHVQKWASTGGGRISRVFPVVTFLLEALTLLAPTLSKCGLSTKLLHLLPSTNNNSSVNTSPTFYLRVILLVLAAYIWYQCCKELGRHFTFEVVLLSDHKLITTGPYSIVRHPGYSSYAMTLGIFLIWFPEGSWLRESGFLSSGNILGRICLGAWTMWCGGRRRALTGRISKEDELLKKQFEKEWIEWEKNVPLGGESLGFTRLSSDGQIETNLKFETGFKKCQDDWSLYICEK</sequence>
<evidence type="ECO:0000313" key="7">
    <source>
        <dbReference type="Proteomes" id="UP000297245"/>
    </source>
</evidence>
<keyword evidence="2" id="KW-0812">Transmembrane</keyword>
<evidence type="ECO:0000256" key="2">
    <source>
        <dbReference type="ARBA" id="ARBA00022692"/>
    </source>
</evidence>
<dbReference type="AlphaFoldDB" id="A0A4S8LBE9"/>
<comment type="catalytic activity">
    <reaction evidence="5">
        <text>[protein]-C-terminal S-[(2E,6E)-farnesyl]-L-cysteine + S-adenosyl-L-methionine = [protein]-C-terminal S-[(2E,6E)-farnesyl]-L-cysteine methyl ester + S-adenosyl-L-homocysteine</text>
        <dbReference type="Rhea" id="RHEA:21672"/>
        <dbReference type="Rhea" id="RHEA-COMP:12125"/>
        <dbReference type="Rhea" id="RHEA-COMP:12126"/>
        <dbReference type="ChEBI" id="CHEBI:57856"/>
        <dbReference type="ChEBI" id="CHEBI:59789"/>
        <dbReference type="ChEBI" id="CHEBI:90510"/>
        <dbReference type="ChEBI" id="CHEBI:90511"/>
        <dbReference type="EC" id="2.1.1.100"/>
    </reaction>
</comment>
<keyword evidence="3" id="KW-1133">Transmembrane helix</keyword>
<evidence type="ECO:0000256" key="1">
    <source>
        <dbReference type="ARBA" id="ARBA00004141"/>
    </source>
</evidence>
<dbReference type="InterPro" id="IPR007269">
    <property type="entry name" value="ICMT_MeTrfase"/>
</dbReference>
<evidence type="ECO:0000313" key="6">
    <source>
        <dbReference type="EMBL" id="THU85893.1"/>
    </source>
</evidence>
<evidence type="ECO:0000256" key="4">
    <source>
        <dbReference type="ARBA" id="ARBA00023136"/>
    </source>
</evidence>
<reference evidence="6 7" key="1">
    <citation type="journal article" date="2019" name="Nat. Ecol. Evol.">
        <title>Megaphylogeny resolves global patterns of mushroom evolution.</title>
        <authorList>
            <person name="Varga T."/>
            <person name="Krizsan K."/>
            <person name="Foldi C."/>
            <person name="Dima B."/>
            <person name="Sanchez-Garcia M."/>
            <person name="Sanchez-Ramirez S."/>
            <person name="Szollosi G.J."/>
            <person name="Szarkandi J.G."/>
            <person name="Papp V."/>
            <person name="Albert L."/>
            <person name="Andreopoulos W."/>
            <person name="Angelini C."/>
            <person name="Antonin V."/>
            <person name="Barry K.W."/>
            <person name="Bougher N.L."/>
            <person name="Buchanan P."/>
            <person name="Buyck B."/>
            <person name="Bense V."/>
            <person name="Catcheside P."/>
            <person name="Chovatia M."/>
            <person name="Cooper J."/>
            <person name="Damon W."/>
            <person name="Desjardin D."/>
            <person name="Finy P."/>
            <person name="Geml J."/>
            <person name="Haridas S."/>
            <person name="Hughes K."/>
            <person name="Justo A."/>
            <person name="Karasinski D."/>
            <person name="Kautmanova I."/>
            <person name="Kiss B."/>
            <person name="Kocsube S."/>
            <person name="Kotiranta H."/>
            <person name="LaButti K.M."/>
            <person name="Lechner B.E."/>
            <person name="Liimatainen K."/>
            <person name="Lipzen A."/>
            <person name="Lukacs Z."/>
            <person name="Mihaltcheva S."/>
            <person name="Morgado L.N."/>
            <person name="Niskanen T."/>
            <person name="Noordeloos M.E."/>
            <person name="Ohm R.A."/>
            <person name="Ortiz-Santana B."/>
            <person name="Ovrebo C."/>
            <person name="Racz N."/>
            <person name="Riley R."/>
            <person name="Savchenko A."/>
            <person name="Shiryaev A."/>
            <person name="Soop K."/>
            <person name="Spirin V."/>
            <person name="Szebenyi C."/>
            <person name="Tomsovsky M."/>
            <person name="Tulloss R.E."/>
            <person name="Uehling J."/>
            <person name="Grigoriev I.V."/>
            <person name="Vagvolgyi C."/>
            <person name="Papp T."/>
            <person name="Martin F.M."/>
            <person name="Miettinen O."/>
            <person name="Hibbett D.S."/>
            <person name="Nagy L.G."/>
        </authorList>
    </citation>
    <scope>NUCLEOTIDE SEQUENCE [LARGE SCALE GENOMIC DNA]</scope>
    <source>
        <strain evidence="6 7">CBS 962.96</strain>
    </source>
</reference>
<comment type="similarity">
    <text evidence="5">Belongs to the class VI-like SAM-binding methyltransferase superfamily. Isoprenylcysteine carboxyl methyltransferase family.</text>
</comment>
<comment type="subcellular location">
    <subcellularLocation>
        <location evidence="5">Endoplasmic reticulum membrane</location>
        <topology evidence="5">Multi-pass membrane protein</topology>
    </subcellularLocation>
    <subcellularLocation>
        <location evidence="1">Membrane</location>
        <topology evidence="1">Multi-pass membrane protein</topology>
    </subcellularLocation>
</comment>
<keyword evidence="5" id="KW-0489">Methyltransferase</keyword>
<proteinExistence type="inferred from homology"/>
<accession>A0A4S8LBE9</accession>